<dbReference type="PANTHER" id="PTHR21615">
    <property type="entry name" value="CYCLIN N-TERMINAL DOMAIN-CONTAINING PROTEIN 1"/>
    <property type="match status" value="1"/>
</dbReference>
<comment type="caution">
    <text evidence="2">The sequence shown here is derived from an EMBL/GenBank/DDBJ whole genome shotgun (WGS) entry which is preliminary data.</text>
</comment>
<name>A0AAW0P7K0_9GOBI</name>
<evidence type="ECO:0000313" key="2">
    <source>
        <dbReference type="EMBL" id="KAK7919267.1"/>
    </source>
</evidence>
<dbReference type="GO" id="GO:0035861">
    <property type="term" value="C:site of double-strand break"/>
    <property type="evidence" value="ECO:0007669"/>
    <property type="project" value="TreeGrafter"/>
</dbReference>
<dbReference type="PANTHER" id="PTHR21615:SF2">
    <property type="entry name" value="CYCLIN N-TERMINAL DOMAIN-CONTAINING PROTEIN 1"/>
    <property type="match status" value="1"/>
</dbReference>
<keyword evidence="1" id="KW-0472">Membrane</keyword>
<dbReference type="GO" id="GO:0007131">
    <property type="term" value="P:reciprocal meiotic recombination"/>
    <property type="evidence" value="ECO:0007669"/>
    <property type="project" value="TreeGrafter"/>
</dbReference>
<proteinExistence type="predicted"/>
<dbReference type="Gene3D" id="1.10.472.10">
    <property type="entry name" value="Cyclin-like"/>
    <property type="match status" value="2"/>
</dbReference>
<dbReference type="AlphaFoldDB" id="A0AAW0P7K0"/>
<organism evidence="2 3">
    <name type="scientific">Mugilogobius chulae</name>
    <name type="common">yellowstripe goby</name>
    <dbReference type="NCBI Taxonomy" id="88201"/>
    <lineage>
        <taxon>Eukaryota</taxon>
        <taxon>Metazoa</taxon>
        <taxon>Chordata</taxon>
        <taxon>Craniata</taxon>
        <taxon>Vertebrata</taxon>
        <taxon>Euteleostomi</taxon>
        <taxon>Actinopterygii</taxon>
        <taxon>Neopterygii</taxon>
        <taxon>Teleostei</taxon>
        <taxon>Neoteleostei</taxon>
        <taxon>Acanthomorphata</taxon>
        <taxon>Gobiaria</taxon>
        <taxon>Gobiiformes</taxon>
        <taxon>Gobioidei</taxon>
        <taxon>Gobiidae</taxon>
        <taxon>Gobionellinae</taxon>
        <taxon>Mugilogobius</taxon>
    </lineage>
</organism>
<evidence type="ECO:0008006" key="4">
    <source>
        <dbReference type="Google" id="ProtNLM"/>
    </source>
</evidence>
<reference evidence="3" key="1">
    <citation type="submission" date="2024-04" db="EMBL/GenBank/DDBJ databases">
        <title>Salinicola lusitanus LLJ914,a marine bacterium isolated from the Okinawa Trough.</title>
        <authorList>
            <person name="Li J."/>
        </authorList>
    </citation>
    <scope>NUCLEOTIDE SEQUENCE [LARGE SCALE GENOMIC DNA]</scope>
</reference>
<dbReference type="EMBL" id="JBBPFD010000007">
    <property type="protein sequence ID" value="KAK7919267.1"/>
    <property type="molecule type" value="Genomic_DNA"/>
</dbReference>
<sequence length="224" mass="25027">MTAHITKLLTAPSPQGASAVQPLSYEDAILDTLKEKFPIIVFSCVQLASKMSLHVDIIDNNTGVRFLRSLGHTVTKKSIVDSELLVLSGLDFRLDVANPLIYVEILLEVLGHNEPSIPIERIYNLCLQVLRFVVLERVAIFDKLLMVTTRSKQPTIEQREKFVTVTEDCMLLGVAVIAVALFIFRVRQWEKVVGELSNITGISSRSIIDFADVTLLHIVDPFVL</sequence>
<keyword evidence="1" id="KW-1133">Transmembrane helix</keyword>
<protein>
    <recommendedName>
        <fullName evidence="4">Cyclin N-terminal domain-containing protein</fullName>
    </recommendedName>
</protein>
<dbReference type="Proteomes" id="UP001460270">
    <property type="component" value="Unassembled WGS sequence"/>
</dbReference>
<accession>A0AAW0P7K0</accession>
<keyword evidence="1" id="KW-0812">Transmembrane</keyword>
<evidence type="ECO:0000313" key="3">
    <source>
        <dbReference type="Proteomes" id="UP001460270"/>
    </source>
</evidence>
<gene>
    <name evidence="2" type="ORF">WMY93_010551</name>
</gene>
<feature type="transmembrane region" description="Helical" evidence="1">
    <location>
        <begin position="162"/>
        <end position="184"/>
    </location>
</feature>
<evidence type="ECO:0000256" key="1">
    <source>
        <dbReference type="SAM" id="Phobius"/>
    </source>
</evidence>
<keyword evidence="3" id="KW-1185">Reference proteome</keyword>